<protein>
    <recommendedName>
        <fullName evidence="4">Steroid 5-alpha reductase C-terminal domain-containing protein</fullName>
    </recommendedName>
</protein>
<evidence type="ECO:0000313" key="3">
    <source>
        <dbReference type="Proteomes" id="UP001153365"/>
    </source>
</evidence>
<feature type="transmembrane region" description="Helical" evidence="1">
    <location>
        <begin position="166"/>
        <end position="187"/>
    </location>
</feature>
<dbReference type="AlphaFoldDB" id="A0AAV0BQC5"/>
<dbReference type="InterPro" id="IPR010721">
    <property type="entry name" value="UstE-like"/>
</dbReference>
<keyword evidence="1" id="KW-0472">Membrane</keyword>
<dbReference type="Gene3D" id="1.20.120.1630">
    <property type="match status" value="1"/>
</dbReference>
<evidence type="ECO:0000313" key="2">
    <source>
        <dbReference type="EMBL" id="CAH7688864.1"/>
    </source>
</evidence>
<sequence>MFLERLLSCLSTSDPHPASLIRSHLLPNFYSYIWSFKNPVSGSSPRFVSEKSILECLKVWYFGTDPLESGITICLVISLVTWLLGEFTGDLSQVQVDRLWTILPVLYSAHFVILSPKLDDRMRLLLMCHIIWSIRLTTNTFRRGFFELKEDYRWKIVKRKFSKWQLKLLNVIFVSLFQNILLFSTSLPQYLLLTTKLYPSRDAKNSNLNWIDFSLLVCFIVVLAIETIADEQQQTYQIAKRKNDHQRFFASALKRGFVTNGLWYYSRHPNVACEQLIWYILYGFTIVATRSSNQLCFSDLINYTLASPILMSILLYSSTVFTESISSSKYPTYAQYQKTTDMFWLPLTIIRRMILKLILNNKKYDQLLENVFSLELELKDE</sequence>
<proteinExistence type="predicted"/>
<dbReference type="Proteomes" id="UP001153365">
    <property type="component" value="Unassembled WGS sequence"/>
</dbReference>
<keyword evidence="1" id="KW-1133">Transmembrane helix</keyword>
<organism evidence="2 3">
    <name type="scientific">Phakopsora pachyrhizi</name>
    <name type="common">Asian soybean rust disease fungus</name>
    <dbReference type="NCBI Taxonomy" id="170000"/>
    <lineage>
        <taxon>Eukaryota</taxon>
        <taxon>Fungi</taxon>
        <taxon>Dikarya</taxon>
        <taxon>Basidiomycota</taxon>
        <taxon>Pucciniomycotina</taxon>
        <taxon>Pucciniomycetes</taxon>
        <taxon>Pucciniales</taxon>
        <taxon>Phakopsoraceae</taxon>
        <taxon>Phakopsora</taxon>
    </lineage>
</organism>
<gene>
    <name evidence="2" type="ORF">PPACK8108_LOCUS23898</name>
</gene>
<dbReference type="Pfam" id="PF06966">
    <property type="entry name" value="DUF1295"/>
    <property type="match status" value="1"/>
</dbReference>
<dbReference type="EMBL" id="CALTRL010006024">
    <property type="protein sequence ID" value="CAH7688864.1"/>
    <property type="molecule type" value="Genomic_DNA"/>
</dbReference>
<dbReference type="GO" id="GO:0016020">
    <property type="term" value="C:membrane"/>
    <property type="evidence" value="ECO:0007669"/>
    <property type="project" value="TreeGrafter"/>
</dbReference>
<evidence type="ECO:0008006" key="4">
    <source>
        <dbReference type="Google" id="ProtNLM"/>
    </source>
</evidence>
<dbReference type="PANTHER" id="PTHR32251">
    <property type="entry name" value="3-OXO-5-ALPHA-STEROID 4-DEHYDROGENASE"/>
    <property type="match status" value="1"/>
</dbReference>
<keyword evidence="1" id="KW-0812">Transmembrane</keyword>
<dbReference type="PANTHER" id="PTHR32251:SF23">
    <property type="entry name" value="3-OXO-5-ALPHA-STEROID 4-DEHYDROGENASE (DUF1295)"/>
    <property type="match status" value="1"/>
</dbReference>
<evidence type="ECO:0000256" key="1">
    <source>
        <dbReference type="SAM" id="Phobius"/>
    </source>
</evidence>
<feature type="transmembrane region" description="Helical" evidence="1">
    <location>
        <begin position="207"/>
        <end position="225"/>
    </location>
</feature>
<accession>A0AAV0BQC5</accession>
<reference evidence="2" key="1">
    <citation type="submission" date="2022-06" db="EMBL/GenBank/DDBJ databases">
        <authorList>
            <consortium name="SYNGENTA / RWTH Aachen University"/>
        </authorList>
    </citation>
    <scope>NUCLEOTIDE SEQUENCE</scope>
</reference>
<comment type="caution">
    <text evidence="2">The sequence shown here is derived from an EMBL/GenBank/DDBJ whole genome shotgun (WGS) entry which is preliminary data.</text>
</comment>
<name>A0AAV0BQC5_PHAPC</name>
<keyword evidence="3" id="KW-1185">Reference proteome</keyword>